<organism evidence="1 2">
    <name type="scientific">Streptomyces malaysiensis</name>
    <dbReference type="NCBI Taxonomy" id="92644"/>
    <lineage>
        <taxon>Bacteria</taxon>
        <taxon>Bacillati</taxon>
        <taxon>Actinomycetota</taxon>
        <taxon>Actinomycetes</taxon>
        <taxon>Kitasatosporales</taxon>
        <taxon>Streptomycetaceae</taxon>
        <taxon>Streptomyces</taxon>
        <taxon>Streptomyces violaceusniger group</taxon>
    </lineage>
</organism>
<dbReference type="RefSeq" id="WP_167503983.1">
    <property type="nucleotide sequence ID" value="NZ_JAALLH010000001.1"/>
</dbReference>
<protein>
    <recommendedName>
        <fullName evidence="3">DUF2000 domain-containing protein</fullName>
    </recommendedName>
</protein>
<dbReference type="EMBL" id="JAALLH010000001">
    <property type="protein sequence ID" value="NIY69355.1"/>
    <property type="molecule type" value="Genomic_DNA"/>
</dbReference>
<comment type="caution">
    <text evidence="1">The sequence shown here is derived from an EMBL/GenBank/DDBJ whole genome shotgun (WGS) entry which is preliminary data.</text>
</comment>
<dbReference type="PIRSF" id="PIRSF033736">
    <property type="entry name" value="UCP033763"/>
    <property type="match status" value="1"/>
</dbReference>
<dbReference type="InterPro" id="IPR023476">
    <property type="entry name" value="Pep_tRNA_hydro_II_dom_sf"/>
</dbReference>
<dbReference type="Proteomes" id="UP000536624">
    <property type="component" value="Unassembled WGS sequence"/>
</dbReference>
<dbReference type="InterPro" id="IPR017021">
    <property type="entry name" value="UCP033763"/>
</dbReference>
<evidence type="ECO:0000313" key="1">
    <source>
        <dbReference type="EMBL" id="NIY69355.1"/>
    </source>
</evidence>
<gene>
    <name evidence="1" type="ORF">SMALB_7475</name>
</gene>
<dbReference type="SUPFAM" id="SSF102462">
    <property type="entry name" value="Peptidyl-tRNA hydrolase II"/>
    <property type="match status" value="1"/>
</dbReference>
<evidence type="ECO:0008006" key="3">
    <source>
        <dbReference type="Google" id="ProtNLM"/>
    </source>
</evidence>
<dbReference type="Gene3D" id="3.40.1490.10">
    <property type="entry name" value="Bit1"/>
    <property type="match status" value="1"/>
</dbReference>
<dbReference type="InterPro" id="IPR018988">
    <property type="entry name" value="DUF2000"/>
</dbReference>
<sequence>MGDKLVIVVDEGLDRGVAANVIGLVGISIGHHINNIVGPDIHDAAGRLHLGMSTIGLPVLGADADGLVRIHQATAEHSEVTVLDVTDAAVSSRDYASYTERLRDPSQDWRPLGLALFGSRRQVDRLTGRLGLLR</sequence>
<name>A0A7X5XBD0_STRMQ</name>
<reference evidence="1 2" key="1">
    <citation type="submission" date="2020-02" db="EMBL/GenBank/DDBJ databases">
        <title>Streptomyces malaysiensis DSM14702 (JHCC583434, PFL_A843) Genome sequencing and assembly.</title>
        <authorList>
            <person name="Samborskyy M."/>
        </authorList>
    </citation>
    <scope>NUCLEOTIDE SEQUENCE [LARGE SCALE GENOMIC DNA]</scope>
    <source>
        <strain evidence="1 2">DSM 14702</strain>
    </source>
</reference>
<evidence type="ECO:0000313" key="2">
    <source>
        <dbReference type="Proteomes" id="UP000536624"/>
    </source>
</evidence>
<proteinExistence type="predicted"/>
<dbReference type="AlphaFoldDB" id="A0A7X5XBD0"/>
<dbReference type="Pfam" id="PF09391">
    <property type="entry name" value="DUF2000"/>
    <property type="match status" value="1"/>
</dbReference>
<accession>A0A7X5XBD0</accession>